<keyword evidence="5 7" id="KW-0975">Bacterial flagellum</keyword>
<dbReference type="RefSeq" id="WP_324716190.1">
    <property type="nucleotide sequence ID" value="NZ_CP141615.1"/>
</dbReference>
<name>A0ABZ1BXV8_9FIRM</name>
<gene>
    <name evidence="7" type="primary">flgH</name>
    <name evidence="9" type="ORF">U7230_12620</name>
</gene>
<sequence>MQCGAKRLGRVAAACGLAFAVAAAGALAGSSGAQAESLWARAEKKGGAIGLFADARARGVGDLLTIIIVERAEAAASASTGSTRDGQLQVGPGQGLLQALPLIGGSGSTEFKGDGRSARTGSVKAQMTARVTEVLPNGALAIEGRQTIVINEEKQEIVLTGVVRPEDISSDNTVLSTYVADARISVQGDGALGAPQKPGILTRMFGWLF</sequence>
<evidence type="ECO:0000256" key="2">
    <source>
        <dbReference type="ARBA" id="ARBA00006929"/>
    </source>
</evidence>
<keyword evidence="6 7" id="KW-0998">Cell outer membrane</keyword>
<keyword evidence="10" id="KW-1185">Reference proteome</keyword>
<dbReference type="Pfam" id="PF02107">
    <property type="entry name" value="FlgH"/>
    <property type="match status" value="1"/>
</dbReference>
<feature type="chain" id="PRO_5047117325" description="Flagellar L-ring protein" evidence="8">
    <location>
        <begin position="36"/>
        <end position="209"/>
    </location>
</feature>
<evidence type="ECO:0000256" key="5">
    <source>
        <dbReference type="ARBA" id="ARBA00023143"/>
    </source>
</evidence>
<dbReference type="PANTHER" id="PTHR34933">
    <property type="entry name" value="FLAGELLAR L-RING PROTEIN"/>
    <property type="match status" value="1"/>
</dbReference>
<dbReference type="Proteomes" id="UP001332192">
    <property type="component" value="Chromosome"/>
</dbReference>
<keyword evidence="9" id="KW-0966">Cell projection</keyword>
<evidence type="ECO:0000256" key="8">
    <source>
        <dbReference type="SAM" id="SignalP"/>
    </source>
</evidence>
<reference evidence="9 10" key="1">
    <citation type="journal article" date="2024" name="Front. Microbiol.">
        <title>Novel thermophilic genera Geochorda gen. nov. and Carboxydochorda gen. nov. from the deep terrestrial subsurface reveal the ecophysiological diversity in the class Limnochordia.</title>
        <authorList>
            <person name="Karnachuk O.V."/>
            <person name="Lukina A.P."/>
            <person name="Avakyan M.R."/>
            <person name="Kadnikov V.V."/>
            <person name="Begmatov S."/>
            <person name="Beletsky A.V."/>
            <person name="Vlasova K.G."/>
            <person name="Novikov A.A."/>
            <person name="Shcherbakova V.A."/>
            <person name="Mardanov A.V."/>
            <person name="Ravin N.V."/>
        </authorList>
    </citation>
    <scope>NUCLEOTIDE SEQUENCE [LARGE SCALE GENOMIC DNA]</scope>
    <source>
        <strain evidence="9 10">L945</strain>
    </source>
</reference>
<dbReference type="PANTHER" id="PTHR34933:SF1">
    <property type="entry name" value="FLAGELLAR L-RING PROTEIN"/>
    <property type="match status" value="1"/>
</dbReference>
<dbReference type="PRINTS" id="PR01008">
    <property type="entry name" value="FLGLRINGFLGH"/>
</dbReference>
<comment type="similarity">
    <text evidence="2 7">Belongs to the FlgH family.</text>
</comment>
<proteinExistence type="inferred from homology"/>
<evidence type="ECO:0000313" key="9">
    <source>
        <dbReference type="EMBL" id="WRP16918.1"/>
    </source>
</evidence>
<protein>
    <recommendedName>
        <fullName evidence="7">Flagellar L-ring protein</fullName>
    </recommendedName>
    <alternativeName>
        <fullName evidence="7">Basal body L-ring protein</fullName>
    </alternativeName>
</protein>
<dbReference type="InterPro" id="IPR000527">
    <property type="entry name" value="Flag_Lring"/>
</dbReference>
<evidence type="ECO:0000256" key="3">
    <source>
        <dbReference type="ARBA" id="ARBA00022729"/>
    </source>
</evidence>
<organism evidence="9 10">
    <name type="scientific">Carboxydichorda subterranea</name>
    <dbReference type="NCBI Taxonomy" id="3109565"/>
    <lineage>
        <taxon>Bacteria</taxon>
        <taxon>Bacillati</taxon>
        <taxon>Bacillota</taxon>
        <taxon>Limnochordia</taxon>
        <taxon>Limnochordales</taxon>
        <taxon>Geochordaceae</taxon>
        <taxon>Carboxydichorda</taxon>
    </lineage>
</organism>
<evidence type="ECO:0000256" key="1">
    <source>
        <dbReference type="ARBA" id="ARBA00002591"/>
    </source>
</evidence>
<evidence type="ECO:0000256" key="6">
    <source>
        <dbReference type="ARBA" id="ARBA00023237"/>
    </source>
</evidence>
<evidence type="ECO:0000313" key="10">
    <source>
        <dbReference type="Proteomes" id="UP001332192"/>
    </source>
</evidence>
<comment type="subunit">
    <text evidence="7">The basal body constitutes a major portion of the flagellar organelle and consists of four rings (L,P,S, and M) mounted on a central rod.</text>
</comment>
<keyword evidence="4 7" id="KW-0472">Membrane</keyword>
<comment type="subcellular location">
    <subcellularLocation>
        <location evidence="7">Cell outer membrane</location>
    </subcellularLocation>
    <subcellularLocation>
        <location evidence="7">Bacterial flagellum basal body</location>
    </subcellularLocation>
</comment>
<keyword evidence="9" id="KW-0969">Cilium</keyword>
<keyword evidence="3 8" id="KW-0732">Signal</keyword>
<dbReference type="HAMAP" id="MF_00415">
    <property type="entry name" value="FlgH"/>
    <property type="match status" value="1"/>
</dbReference>
<accession>A0ABZ1BXV8</accession>
<comment type="function">
    <text evidence="1 7">Assembles around the rod to form the L-ring and probably protects the motor/basal body from shearing forces during rotation.</text>
</comment>
<evidence type="ECO:0000256" key="7">
    <source>
        <dbReference type="HAMAP-Rule" id="MF_00415"/>
    </source>
</evidence>
<keyword evidence="9" id="KW-0282">Flagellum</keyword>
<feature type="signal peptide" evidence="8">
    <location>
        <begin position="1"/>
        <end position="35"/>
    </location>
</feature>
<dbReference type="EMBL" id="CP141615">
    <property type="protein sequence ID" value="WRP16918.1"/>
    <property type="molecule type" value="Genomic_DNA"/>
</dbReference>
<evidence type="ECO:0000256" key="4">
    <source>
        <dbReference type="ARBA" id="ARBA00023136"/>
    </source>
</evidence>